<dbReference type="InterPro" id="IPR007484">
    <property type="entry name" value="Peptidase_M28"/>
</dbReference>
<keyword evidence="4" id="KW-1185">Reference proteome</keyword>
<dbReference type="EMBL" id="JASNVW010000005">
    <property type="protein sequence ID" value="MDK6029182.1"/>
    <property type="molecule type" value="Genomic_DNA"/>
</dbReference>
<evidence type="ECO:0000259" key="2">
    <source>
        <dbReference type="Pfam" id="PF04389"/>
    </source>
</evidence>
<keyword evidence="1" id="KW-0812">Transmembrane</keyword>
<evidence type="ECO:0000256" key="1">
    <source>
        <dbReference type="SAM" id="Phobius"/>
    </source>
</evidence>
<dbReference type="SUPFAM" id="SSF53187">
    <property type="entry name" value="Zn-dependent exopeptidases"/>
    <property type="match status" value="1"/>
</dbReference>
<dbReference type="Gene3D" id="3.40.630.10">
    <property type="entry name" value="Zn peptidases"/>
    <property type="match status" value="1"/>
</dbReference>
<comment type="caution">
    <text evidence="3">The sequence shown here is derived from an EMBL/GenBank/DDBJ whole genome shotgun (WGS) entry which is preliminary data.</text>
</comment>
<evidence type="ECO:0000313" key="3">
    <source>
        <dbReference type="EMBL" id="MDK6029182.1"/>
    </source>
</evidence>
<reference evidence="3 4" key="1">
    <citation type="submission" date="2023-05" db="EMBL/GenBank/DDBJ databases">
        <title>A new hyperthermophilic archaea 'Ignisphaera cupida' sp. nov. and description of the family 'Ignisphaeraceae' fam. nov.</title>
        <authorList>
            <person name="Podosokorskaya O.A."/>
            <person name="Elcheninov A.G."/>
            <person name="Klukina A."/>
            <person name="Merkel A.Y."/>
        </authorList>
    </citation>
    <scope>NUCLEOTIDE SEQUENCE [LARGE SCALE GENOMIC DNA]</scope>
    <source>
        <strain evidence="3 4">4213-co</strain>
    </source>
</reference>
<dbReference type="Proteomes" id="UP001529235">
    <property type="component" value="Unassembled WGS sequence"/>
</dbReference>
<evidence type="ECO:0000313" key="4">
    <source>
        <dbReference type="Proteomes" id="UP001529235"/>
    </source>
</evidence>
<gene>
    <name evidence="3" type="ORF">QPL79_07380</name>
</gene>
<keyword evidence="1" id="KW-0472">Membrane</keyword>
<dbReference type="PANTHER" id="PTHR12147">
    <property type="entry name" value="METALLOPEPTIDASE M28 FAMILY MEMBER"/>
    <property type="match status" value="1"/>
</dbReference>
<dbReference type="InterPro" id="IPR045175">
    <property type="entry name" value="M28_fam"/>
</dbReference>
<dbReference type="RefSeq" id="WP_285274169.1">
    <property type="nucleotide sequence ID" value="NZ_JASNVW010000005.1"/>
</dbReference>
<feature type="domain" description="Peptidase M28" evidence="2">
    <location>
        <begin position="143"/>
        <end position="310"/>
    </location>
</feature>
<keyword evidence="1" id="KW-1133">Transmembrane helix</keyword>
<organism evidence="3 4">
    <name type="scientific">Ignisphaera cupida</name>
    <dbReference type="NCBI Taxonomy" id="3050454"/>
    <lineage>
        <taxon>Archaea</taxon>
        <taxon>Thermoproteota</taxon>
        <taxon>Thermoprotei</taxon>
        <taxon>Desulfurococcales</taxon>
        <taxon>Desulfurococcaceae</taxon>
        <taxon>Ignisphaera</taxon>
    </lineage>
</organism>
<protein>
    <submittedName>
        <fullName evidence="3">M28 family peptidase</fullName>
    </submittedName>
</protein>
<feature type="transmembrane region" description="Helical" evidence="1">
    <location>
        <begin position="91"/>
        <end position="110"/>
    </location>
</feature>
<sequence length="317" mass="35380">MSLAPLLALAKAELMAVAISLTGLTLLSLEEELYIPILTLMLGHLLRRRSANVVTSFGSGEKRIVVMAHYDSAKAAYSFNPRRVHMLRRTIYVNFFSSILVVVMTIVGVFLFRYALFTALILSTPLWLTVAILIHRELFHNYVPGANDNASGVAVVLGLAESLKREEQSLGSKISLYIVFTGAEEVGMLGSYYFRKYNPHLLSNAIIINVDNPGFGKLYLTECEGVVLTWCSNKEFRTFIHKFAKSKGINTMVYKLLPTDATPLMRSGYKATSLMAFANGMIKNYHWYSDTADGIDSRNLAKARDILLELIKSLAIY</sequence>
<dbReference type="Pfam" id="PF04389">
    <property type="entry name" value="Peptidase_M28"/>
    <property type="match status" value="1"/>
</dbReference>
<name>A0ABD4Z762_9CREN</name>
<accession>A0ABD4Z762</accession>
<feature type="transmembrane region" description="Helical" evidence="1">
    <location>
        <begin position="116"/>
        <end position="134"/>
    </location>
</feature>
<proteinExistence type="predicted"/>
<dbReference type="AlphaFoldDB" id="A0ABD4Z762"/>
<dbReference type="PANTHER" id="PTHR12147:SF26">
    <property type="entry name" value="PEPTIDASE M28 DOMAIN-CONTAINING PROTEIN"/>
    <property type="match status" value="1"/>
</dbReference>